<feature type="region of interest" description="Disordered" evidence="1">
    <location>
        <begin position="228"/>
        <end position="286"/>
    </location>
</feature>
<organism evidence="2 3">
    <name type="scientific">Branchiostoma floridae</name>
    <name type="common">Florida lancelet</name>
    <name type="synonym">Amphioxus</name>
    <dbReference type="NCBI Taxonomy" id="7739"/>
    <lineage>
        <taxon>Eukaryota</taxon>
        <taxon>Metazoa</taxon>
        <taxon>Chordata</taxon>
        <taxon>Cephalochordata</taxon>
        <taxon>Leptocardii</taxon>
        <taxon>Amphioxiformes</taxon>
        <taxon>Branchiostomatidae</taxon>
        <taxon>Branchiostoma</taxon>
    </lineage>
</organism>
<dbReference type="OrthoDB" id="5981398at2759"/>
<sequence>MEVPEQRIIPIIVRVMGNSGPVLSQYRSNITLSVLGNDMREIPKILDQYLGLKEVAGKVGLKCFDVTLARYDVRSQSTFTIHTQQQFDVEMGILKDAKSELAVTVKERKVLLTNDNSRIVVQVGNCSQHQGRQVLSSNKRGRKKKVSTLEDGCLLDAIKNGRPIVRNQRQAEEFKKLTDGLAEMNSTANNELLAKCGSCHQPIKLPTDRTWKGRVKFFKLHYEKCRERQRSSEKGKQLISDSRNAMASWLRNAPASSSSSSSAGPEMPSPEFPDLDNTNIPDLDTM</sequence>
<accession>A0A9J7HRX6</accession>
<evidence type="ECO:0000313" key="3">
    <source>
        <dbReference type="RefSeq" id="XP_035664660.1"/>
    </source>
</evidence>
<proteinExistence type="predicted"/>
<keyword evidence="2" id="KW-1185">Reference proteome</keyword>
<name>A0A9J7HRX6_BRAFL</name>
<protein>
    <submittedName>
        <fullName evidence="3">Uncharacterized protein LOC118408135</fullName>
    </submittedName>
</protein>
<dbReference type="GeneID" id="118408135"/>
<dbReference type="KEGG" id="bfo:118408135"/>
<dbReference type="AlphaFoldDB" id="A0A9J7HRX6"/>
<evidence type="ECO:0000256" key="1">
    <source>
        <dbReference type="SAM" id="MobiDB-lite"/>
    </source>
</evidence>
<gene>
    <name evidence="3" type="primary">LOC118408135</name>
</gene>
<dbReference type="Proteomes" id="UP000001554">
    <property type="component" value="Unplaced"/>
</dbReference>
<dbReference type="RefSeq" id="XP_035664660.1">
    <property type="nucleotide sequence ID" value="XM_035808767.1"/>
</dbReference>
<evidence type="ECO:0000313" key="2">
    <source>
        <dbReference type="Proteomes" id="UP000001554"/>
    </source>
</evidence>
<dbReference type="OMA" id="QYRSNIT"/>
<reference evidence="3" key="1">
    <citation type="submission" date="2025-08" db="UniProtKB">
        <authorList>
            <consortium name="RefSeq"/>
        </authorList>
    </citation>
    <scope>IDENTIFICATION</scope>
    <source>
        <strain evidence="3">S238N-H82</strain>
        <tissue evidence="3">Testes</tissue>
    </source>
</reference>